<keyword evidence="3" id="KW-0812">Transmembrane</keyword>
<dbReference type="SUPFAM" id="SSF56112">
    <property type="entry name" value="Protein kinase-like (PK-like)"/>
    <property type="match status" value="1"/>
</dbReference>
<accession>A0A8H7CN63</accession>
<dbReference type="PANTHER" id="PTHR24418">
    <property type="entry name" value="TYROSINE-PROTEIN KINASE"/>
    <property type="match status" value="1"/>
</dbReference>
<reference evidence="5" key="1">
    <citation type="submission" date="2020-05" db="EMBL/GenBank/DDBJ databases">
        <title>Mycena genomes resolve the evolution of fungal bioluminescence.</title>
        <authorList>
            <person name="Tsai I.J."/>
        </authorList>
    </citation>
    <scope>NUCLEOTIDE SEQUENCE</scope>
    <source>
        <strain evidence="5">CCC161011</strain>
    </source>
</reference>
<evidence type="ECO:0000313" key="5">
    <source>
        <dbReference type="EMBL" id="KAF7342161.1"/>
    </source>
</evidence>
<dbReference type="InterPro" id="IPR050198">
    <property type="entry name" value="Non-receptor_tyrosine_kinases"/>
</dbReference>
<gene>
    <name evidence="5" type="ORF">MVEN_01803900</name>
</gene>
<keyword evidence="2" id="KW-0067">ATP-binding</keyword>
<evidence type="ECO:0000256" key="2">
    <source>
        <dbReference type="ARBA" id="ARBA00022840"/>
    </source>
</evidence>
<dbReference type="InterPro" id="IPR011009">
    <property type="entry name" value="Kinase-like_dom_sf"/>
</dbReference>
<dbReference type="GO" id="GO:0004672">
    <property type="term" value="F:protein kinase activity"/>
    <property type="evidence" value="ECO:0007669"/>
    <property type="project" value="InterPro"/>
</dbReference>
<keyword evidence="5" id="KW-0418">Kinase</keyword>
<dbReference type="Proteomes" id="UP000620124">
    <property type="component" value="Unassembled WGS sequence"/>
</dbReference>
<dbReference type="GO" id="GO:0005524">
    <property type="term" value="F:ATP binding"/>
    <property type="evidence" value="ECO:0007669"/>
    <property type="project" value="UniProtKB-KW"/>
</dbReference>
<evidence type="ECO:0000256" key="3">
    <source>
        <dbReference type="SAM" id="Phobius"/>
    </source>
</evidence>
<evidence type="ECO:0000313" key="6">
    <source>
        <dbReference type="Proteomes" id="UP000620124"/>
    </source>
</evidence>
<keyword evidence="5" id="KW-0808">Transferase</keyword>
<dbReference type="OrthoDB" id="3028804at2759"/>
<name>A0A8H7CN63_9AGAR</name>
<protein>
    <submittedName>
        <fullName evidence="5">Serine/threonine-protein kinase STY8</fullName>
    </submittedName>
</protein>
<evidence type="ECO:0000259" key="4">
    <source>
        <dbReference type="PROSITE" id="PS50011"/>
    </source>
</evidence>
<dbReference type="InterPro" id="IPR000719">
    <property type="entry name" value="Prot_kinase_dom"/>
</dbReference>
<dbReference type="PROSITE" id="PS00109">
    <property type="entry name" value="PROTEIN_KINASE_TYR"/>
    <property type="match status" value="1"/>
</dbReference>
<proteinExistence type="predicted"/>
<keyword evidence="3" id="KW-0472">Membrane</keyword>
<dbReference type="Pfam" id="PF07714">
    <property type="entry name" value="PK_Tyr_Ser-Thr"/>
    <property type="match status" value="1"/>
</dbReference>
<dbReference type="Gene3D" id="1.10.510.10">
    <property type="entry name" value="Transferase(Phosphotransferase) domain 1"/>
    <property type="match status" value="1"/>
</dbReference>
<dbReference type="EMBL" id="JACAZI010000017">
    <property type="protein sequence ID" value="KAF7342161.1"/>
    <property type="molecule type" value="Genomic_DNA"/>
</dbReference>
<feature type="transmembrane region" description="Helical" evidence="3">
    <location>
        <begin position="12"/>
        <end position="32"/>
    </location>
</feature>
<feature type="transmembrane region" description="Helical" evidence="3">
    <location>
        <begin position="38"/>
        <end position="55"/>
    </location>
</feature>
<keyword evidence="3" id="KW-1133">Transmembrane helix</keyword>
<dbReference type="InterPro" id="IPR008266">
    <property type="entry name" value="Tyr_kinase_AS"/>
</dbReference>
<evidence type="ECO:0000256" key="1">
    <source>
        <dbReference type="ARBA" id="ARBA00022741"/>
    </source>
</evidence>
<sequence length="919" mass="103409">MGYRWETFYSRAWELVSIVVTCAMAYAAYLVWGTSSMFLSSMTSVILILRFLQFFASSALVNRSFNWGLYCVLLFGITMFGLVAAIACTVAWKDLGETPRIRTKFVICLAVHNVICVVEWGCLNIFRRNRGDTMIPSVPWSVPTEFKEDVFHWSCLIGDRGTQKALWISADHEDKVDSCAHAAVELLHSAETIQTAILVDAGKTRGVFWPLVHGLGTFYPAFSEELARMTERGPHQTEGLQALEMYFQETDHISTLLRNPLERIWKKRRSYSDRDAEGQQHQDMTRLVAVIHGIHNSEQADEVYEIIRGLTVKQRDHCRALDIIVISTPQLLWQLMRQLSKRKIAVIDDVHTLSVSGAGSVIYSGNPPPLPTFNQNLFLLTLEGIYKTASEASDRLWFELFELGTSSSSSTPDVEEDLSLSTIFNLLHKAYQDRKLMVKFLSEDLPVISEGQIQTWMKEDGVNIAIMIELIFQCESYKADISTIPEEEAFSVLNLTHSILDRGLPDNDAIEDKKVFKRRAHRLLTILADYLKILPEELAVHGVVLLSDRPVKYGGFADIYQGQYTNSSGEEVEIALKVLKIFQDQSDDGRRLILQKFAKEALVWHYLKHPNVVPFLGVDATTFPSPTMAMVSTWMAQGSALNYMAENSPVFHYAISLLDDVIQGLMYLHSENIVHGDLCARNILIKGRRACLTDFGLAAFIEMDTSVKTSARSGSTRWMAPELLHPDLYQPGLRFRRTQASDVWAFGCIWTEGEIPFAYMSDGGLIMALSNPDAEDIIPYKTKPRDKGGNAMPDRLWELVQWCFKHEASERPAVPVIADMISEMKHSTSSDIEMPDVSAPEGSGTVQEMSDSAEFFCGIREGEAACPSGGQVHDNKGPKWDFSIKEKENFIKATKFGIEIHNGVACVVDRHWAIILIHG</sequence>
<organism evidence="5 6">
    <name type="scientific">Mycena venus</name>
    <dbReference type="NCBI Taxonomy" id="2733690"/>
    <lineage>
        <taxon>Eukaryota</taxon>
        <taxon>Fungi</taxon>
        <taxon>Dikarya</taxon>
        <taxon>Basidiomycota</taxon>
        <taxon>Agaricomycotina</taxon>
        <taxon>Agaricomycetes</taxon>
        <taxon>Agaricomycetidae</taxon>
        <taxon>Agaricales</taxon>
        <taxon>Marasmiineae</taxon>
        <taxon>Mycenaceae</taxon>
        <taxon>Mycena</taxon>
    </lineage>
</organism>
<feature type="domain" description="Protein kinase" evidence="4">
    <location>
        <begin position="545"/>
        <end position="829"/>
    </location>
</feature>
<dbReference type="PROSITE" id="PS50011">
    <property type="entry name" value="PROTEIN_KINASE_DOM"/>
    <property type="match status" value="1"/>
</dbReference>
<feature type="transmembrane region" description="Helical" evidence="3">
    <location>
        <begin position="67"/>
        <end position="92"/>
    </location>
</feature>
<dbReference type="InterPro" id="IPR001245">
    <property type="entry name" value="Ser-Thr/Tyr_kinase_cat_dom"/>
</dbReference>
<keyword evidence="1" id="KW-0547">Nucleotide-binding</keyword>
<keyword evidence="6" id="KW-1185">Reference proteome</keyword>
<comment type="caution">
    <text evidence="5">The sequence shown here is derived from an EMBL/GenBank/DDBJ whole genome shotgun (WGS) entry which is preliminary data.</text>
</comment>
<dbReference type="AlphaFoldDB" id="A0A8H7CN63"/>